<protein>
    <submittedName>
        <fullName evidence="2">Uncharacterized protein</fullName>
    </submittedName>
</protein>
<feature type="transmembrane region" description="Helical" evidence="1">
    <location>
        <begin position="5"/>
        <end position="23"/>
    </location>
</feature>
<keyword evidence="1" id="KW-1133">Transmembrane helix</keyword>
<evidence type="ECO:0000313" key="3">
    <source>
        <dbReference type="Proteomes" id="UP000274772"/>
    </source>
</evidence>
<feature type="transmembrane region" description="Helical" evidence="1">
    <location>
        <begin position="29"/>
        <end position="47"/>
    </location>
</feature>
<organism evidence="2 3">
    <name type="scientific">Staphylococcus caprae</name>
    <dbReference type="NCBI Taxonomy" id="29380"/>
    <lineage>
        <taxon>Bacteria</taxon>
        <taxon>Bacillati</taxon>
        <taxon>Bacillota</taxon>
        <taxon>Bacilli</taxon>
        <taxon>Bacillales</taxon>
        <taxon>Staphylococcaceae</taxon>
        <taxon>Staphylococcus</taxon>
    </lineage>
</organism>
<name>A0ABM7FVK7_9STAP</name>
<keyword evidence="1" id="KW-0812">Transmembrane</keyword>
<proteinExistence type="predicted"/>
<gene>
    <name evidence="2" type="ORF">JMUB590_0821</name>
</gene>
<sequence>MKQFLYISLVCGIIAGAGIFLHMPHYPSLIIPRCVAILGIISALITIKDKEINIMLKLGGVMINLLPLLGSLITPR</sequence>
<reference evidence="2 3" key="1">
    <citation type="submission" date="2018-05" db="EMBL/GenBank/DDBJ databases">
        <title>Complete genome sequencing of three human clinical isolates of Staphylococcus caprae reveals virulence factors similar to those of S. epidermidis and S. capitis.</title>
        <authorList>
            <person name="Watanabe S."/>
            <person name="Cui L."/>
        </authorList>
    </citation>
    <scope>NUCLEOTIDE SEQUENCE [LARGE SCALE GENOMIC DNA]</scope>
    <source>
        <strain evidence="2 3">JMUB590</strain>
    </source>
</reference>
<dbReference type="RefSeq" id="WP_002445619.1">
    <property type="nucleotide sequence ID" value="NZ_AP018585.1"/>
</dbReference>
<evidence type="ECO:0000313" key="2">
    <source>
        <dbReference type="EMBL" id="BBD91922.1"/>
    </source>
</evidence>
<feature type="transmembrane region" description="Helical" evidence="1">
    <location>
        <begin position="54"/>
        <end position="73"/>
    </location>
</feature>
<accession>A0ABM7FVK7</accession>
<keyword evidence="3" id="KW-1185">Reference proteome</keyword>
<keyword evidence="1" id="KW-0472">Membrane</keyword>
<dbReference type="GeneID" id="58050585"/>
<evidence type="ECO:0000256" key="1">
    <source>
        <dbReference type="SAM" id="Phobius"/>
    </source>
</evidence>
<dbReference type="Proteomes" id="UP000274772">
    <property type="component" value="Chromosome"/>
</dbReference>
<dbReference type="EMBL" id="AP018586">
    <property type="protein sequence ID" value="BBD91922.1"/>
    <property type="molecule type" value="Genomic_DNA"/>
</dbReference>